<feature type="signal peptide" evidence="1">
    <location>
        <begin position="1"/>
        <end position="27"/>
    </location>
</feature>
<dbReference type="InterPro" id="IPR008311">
    <property type="entry name" value="UCP028101"/>
</dbReference>
<feature type="chain" id="PRO_5032631660" description="DUF1513 domain-containing protein" evidence="1">
    <location>
        <begin position="28"/>
        <end position="371"/>
    </location>
</feature>
<keyword evidence="3" id="KW-1185">Reference proteome</keyword>
<keyword evidence="1" id="KW-0732">Signal</keyword>
<dbReference type="InterPro" id="IPR015943">
    <property type="entry name" value="WD40/YVTN_repeat-like_dom_sf"/>
</dbReference>
<protein>
    <recommendedName>
        <fullName evidence="4">DUF1513 domain-containing protein</fullName>
    </recommendedName>
</protein>
<dbReference type="SUPFAM" id="SSF50969">
    <property type="entry name" value="YVTN repeat-like/Quinoprotein amine dehydrogenase"/>
    <property type="match status" value="1"/>
</dbReference>
<name>A0A7R6SUT5_9GAMM</name>
<dbReference type="AlphaFoldDB" id="A0A7R6SUT5"/>
<dbReference type="KEGG" id="njp:NEJAP_0033"/>
<dbReference type="Gene3D" id="2.130.10.10">
    <property type="entry name" value="YVTN repeat-like/Quinoprotein amine dehydrogenase"/>
    <property type="match status" value="1"/>
</dbReference>
<dbReference type="EMBL" id="AP014546">
    <property type="protein sequence ID" value="BBB27992.1"/>
    <property type="molecule type" value="Genomic_DNA"/>
</dbReference>
<evidence type="ECO:0000256" key="1">
    <source>
        <dbReference type="SAM" id="SignalP"/>
    </source>
</evidence>
<dbReference type="InterPro" id="IPR011044">
    <property type="entry name" value="Quino_amine_DH_bsu"/>
</dbReference>
<organism evidence="2 3">
    <name type="scientific">Neptunomonas japonica JAMM 1380</name>
    <dbReference type="NCBI Taxonomy" id="1441457"/>
    <lineage>
        <taxon>Bacteria</taxon>
        <taxon>Pseudomonadati</taxon>
        <taxon>Pseudomonadota</taxon>
        <taxon>Gammaproteobacteria</taxon>
        <taxon>Oceanospirillales</taxon>
        <taxon>Oceanospirillaceae</taxon>
        <taxon>Neptunomonas</taxon>
    </lineage>
</organism>
<proteinExistence type="predicted"/>
<sequence>MTGINRRTFLGWAAAAPVLLHSRVTLAVVDNFPAQRFASANHAADGLFYLNIFDGLGKEVAKHLLPSRAHQIVSHPTKPWVLAVARRPGTTIDIFDYQTGSLVARLNCSRGYHLYGHAQITIDGRYLLTTEKSPSHEDGRLVVRDIEQNFKIAKDHSTAGIGPHELRLFADQRTMVIANGGIQTKGREKINLESMQPSLTYVDIHSGKLLEQVYLPAQYHQSSIRHLDISPNGQVLIAMQYQGNPGDSVPLIALHSRGEAIQALAIPAHINGRLNQYCGSACFDSTGDFAAVSAPRGNLITLWNIKTQQFHAAIKVNDGCGIAKTKHAGEFIVSSGAGRLYTLDSQKMTRTAIPTTLKVKWDNHLSIIAQV</sequence>
<reference evidence="2 3" key="1">
    <citation type="journal article" date="2008" name="Int. J. Syst. Evol. Microbiol.">
        <title>Neptunomonas japonica sp. nov., an Osedax japonicus symbiont-like bacterium isolated from sediment adjacent to sperm whale carcasses off Kagoshima, Japan.</title>
        <authorList>
            <person name="Miyazaki M."/>
            <person name="Nogi Y."/>
            <person name="Fujiwara Y."/>
            <person name="Kawato M."/>
            <person name="Kubokawa K."/>
            <person name="Horikoshi K."/>
        </authorList>
    </citation>
    <scope>NUCLEOTIDE SEQUENCE [LARGE SCALE GENOMIC DNA]</scope>
    <source>
        <strain evidence="2 3">JAMM 1380</strain>
    </source>
</reference>
<dbReference type="Pfam" id="PF07433">
    <property type="entry name" value="DUF1513"/>
    <property type="match status" value="1"/>
</dbReference>
<dbReference type="Proteomes" id="UP000595332">
    <property type="component" value="Chromosome"/>
</dbReference>
<evidence type="ECO:0000313" key="3">
    <source>
        <dbReference type="Proteomes" id="UP000595332"/>
    </source>
</evidence>
<dbReference type="PIRSF" id="PIRSF028101">
    <property type="entry name" value="UCP028101"/>
    <property type="match status" value="1"/>
</dbReference>
<evidence type="ECO:0000313" key="2">
    <source>
        <dbReference type="EMBL" id="BBB27992.1"/>
    </source>
</evidence>
<dbReference type="RefSeq" id="WP_201348734.1">
    <property type="nucleotide sequence ID" value="NZ_AP014546.1"/>
</dbReference>
<gene>
    <name evidence="2" type="ORF">NEJAP_0033</name>
</gene>
<evidence type="ECO:0008006" key="4">
    <source>
        <dbReference type="Google" id="ProtNLM"/>
    </source>
</evidence>
<accession>A0A7R6SUT5</accession>